<evidence type="ECO:0000256" key="3">
    <source>
        <dbReference type="ARBA" id="ARBA00022452"/>
    </source>
</evidence>
<dbReference type="InterPro" id="IPR036942">
    <property type="entry name" value="Beta-barrel_TonB_sf"/>
</dbReference>
<dbReference type="KEGG" id="zal:AZF00_05685"/>
<evidence type="ECO:0000256" key="1">
    <source>
        <dbReference type="ARBA" id="ARBA00004571"/>
    </source>
</evidence>
<name>A0A127M3L4_9GAMM</name>
<evidence type="ECO:0000256" key="7">
    <source>
        <dbReference type="ARBA" id="ARBA00023237"/>
    </source>
</evidence>
<evidence type="ECO:0000256" key="5">
    <source>
        <dbReference type="ARBA" id="ARBA00023077"/>
    </source>
</evidence>
<dbReference type="EMBL" id="CP014544">
    <property type="protein sequence ID" value="AMO67820.1"/>
    <property type="molecule type" value="Genomic_DNA"/>
</dbReference>
<evidence type="ECO:0000256" key="2">
    <source>
        <dbReference type="ARBA" id="ARBA00022448"/>
    </source>
</evidence>
<evidence type="ECO:0000256" key="6">
    <source>
        <dbReference type="ARBA" id="ARBA00023136"/>
    </source>
</evidence>
<dbReference type="GO" id="GO:0015344">
    <property type="term" value="F:siderophore uptake transmembrane transporter activity"/>
    <property type="evidence" value="ECO:0007669"/>
    <property type="project" value="TreeGrafter"/>
</dbReference>
<protein>
    <recommendedName>
        <fullName evidence="14">Colicin I receptor</fullName>
    </recommendedName>
</protein>
<evidence type="ECO:0000256" key="9">
    <source>
        <dbReference type="RuleBase" id="RU003357"/>
    </source>
</evidence>
<dbReference type="PROSITE" id="PS52016">
    <property type="entry name" value="TONB_DEPENDENT_REC_3"/>
    <property type="match status" value="1"/>
</dbReference>
<evidence type="ECO:0000256" key="8">
    <source>
        <dbReference type="PROSITE-ProRule" id="PRU01360"/>
    </source>
</evidence>
<dbReference type="RefSeq" id="WP_008246831.1">
    <property type="nucleotide sequence ID" value="NZ_JBLGCG010000033.1"/>
</dbReference>
<evidence type="ECO:0000259" key="10">
    <source>
        <dbReference type="Pfam" id="PF00593"/>
    </source>
</evidence>
<dbReference type="Gene3D" id="2.170.130.10">
    <property type="entry name" value="TonB-dependent receptor, plug domain"/>
    <property type="match status" value="1"/>
</dbReference>
<evidence type="ECO:0008006" key="14">
    <source>
        <dbReference type="Google" id="ProtNLM"/>
    </source>
</evidence>
<dbReference type="Pfam" id="PF07715">
    <property type="entry name" value="Plug"/>
    <property type="match status" value="1"/>
</dbReference>
<dbReference type="Proteomes" id="UP000074119">
    <property type="component" value="Chromosome"/>
</dbReference>
<evidence type="ECO:0000313" key="13">
    <source>
        <dbReference type="Proteomes" id="UP000074119"/>
    </source>
</evidence>
<comment type="subcellular location">
    <subcellularLocation>
        <location evidence="1 8">Cell outer membrane</location>
        <topology evidence="1 8">Multi-pass membrane protein</topology>
    </subcellularLocation>
</comment>
<feature type="domain" description="TonB-dependent receptor plug" evidence="11">
    <location>
        <begin position="60"/>
        <end position="169"/>
    </location>
</feature>
<dbReference type="GO" id="GO:0044718">
    <property type="term" value="P:siderophore transmembrane transport"/>
    <property type="evidence" value="ECO:0007669"/>
    <property type="project" value="TreeGrafter"/>
</dbReference>
<dbReference type="Pfam" id="PF00593">
    <property type="entry name" value="TonB_dep_Rec_b-barrel"/>
    <property type="match status" value="1"/>
</dbReference>
<keyword evidence="6 8" id="KW-0472">Membrane</keyword>
<organism evidence="12 13">
    <name type="scientific">Zhongshania aliphaticivorans</name>
    <dbReference type="NCBI Taxonomy" id="1470434"/>
    <lineage>
        <taxon>Bacteria</taxon>
        <taxon>Pseudomonadati</taxon>
        <taxon>Pseudomonadota</taxon>
        <taxon>Gammaproteobacteria</taxon>
        <taxon>Cellvibrionales</taxon>
        <taxon>Spongiibacteraceae</taxon>
        <taxon>Zhongshania</taxon>
    </lineage>
</organism>
<dbReference type="InterPro" id="IPR039426">
    <property type="entry name" value="TonB-dep_rcpt-like"/>
</dbReference>
<dbReference type="Gene3D" id="2.40.170.20">
    <property type="entry name" value="TonB-dependent receptor, beta-barrel domain"/>
    <property type="match status" value="1"/>
</dbReference>
<dbReference type="PANTHER" id="PTHR30069:SF27">
    <property type="entry name" value="BLL4766 PROTEIN"/>
    <property type="match status" value="1"/>
</dbReference>
<keyword evidence="4 8" id="KW-0812">Transmembrane</keyword>
<evidence type="ECO:0000256" key="4">
    <source>
        <dbReference type="ARBA" id="ARBA00022692"/>
    </source>
</evidence>
<accession>A0A127M3L4</accession>
<proteinExistence type="inferred from homology"/>
<dbReference type="InterPro" id="IPR037066">
    <property type="entry name" value="Plug_dom_sf"/>
</dbReference>
<dbReference type="GO" id="GO:0009279">
    <property type="term" value="C:cell outer membrane"/>
    <property type="evidence" value="ECO:0007669"/>
    <property type="project" value="UniProtKB-SubCell"/>
</dbReference>
<keyword evidence="7 8" id="KW-0998">Cell outer membrane</keyword>
<dbReference type="InterPro" id="IPR012910">
    <property type="entry name" value="Plug_dom"/>
</dbReference>
<sequence length="668" mass="74978">MVDCSRLYDVRATAFCLCVGLAASELNAKDYRAEDLASLSLEELLDIDVSLGVRRGESHRESSAAVYVLNRDSIARSGATSIPELLRLVPGVEVTRFGSAKWGVGIRGFNGGIFTNRLLILVDGRSMFSPAKVGMFWDTLDTLINDIERIEVVRGPGASLWGSNAFNGVINIVTRHSADTQGGMLEVGAGNEEKWFTGYRFGVQLGEQKYLRAHIKAFERDDAIRPDGLENRDGWNSVQAGLRYDQGSPELGAFSLQLNAYEGAEGEELVLPDQNALNLQSLLYARAEFSGINFMTHWQYQQNERSHYSLKFYADHSERTDLLFNLTVDSYDADFQHSYRIDDRQRLVWGLAYRYTDDKLPDQYIRFTREQRHYDVASGFLQYEFAPTKNWRLITGSKLEHNDFSGSEVQPTARAIWRYNAHGSAWLAISQAKRTPSRTEHDGRVDFDYVAPQVQLQIQGRESFRSESLRAYELGWRQQFSPAVSVDIALFFNEYEGLRTLEPGALEANSAPPPAAIIPIIASNGADARSWGGELVLSAVLSPNWRTEVQYSNVQIDVDADTSGDPTATNAEGESPQHRLTFRSSWDLSGGWGVDTTLRYVDDLDGQRIDEYTELDVHVSKRIGEAVTISFVGQNLLDSSHEEYVDKVVGTPRVEVERGGYLKFKLNF</sequence>
<keyword evidence="5 9" id="KW-0798">TonB box</keyword>
<reference evidence="12 13" key="1">
    <citation type="submission" date="2015-12" db="EMBL/GenBank/DDBJ databases">
        <authorList>
            <person name="Shamseldin A."/>
            <person name="Moawad H."/>
            <person name="Abd El-Rahim W.M."/>
            <person name="Sadowsky M.J."/>
        </authorList>
    </citation>
    <scope>NUCLEOTIDE SEQUENCE [LARGE SCALE GENOMIC DNA]</scope>
    <source>
        <strain evidence="12 13">SM2</strain>
    </source>
</reference>
<feature type="domain" description="TonB-dependent receptor-like beta-barrel" evidence="10">
    <location>
        <begin position="284"/>
        <end position="636"/>
    </location>
</feature>
<evidence type="ECO:0000259" key="11">
    <source>
        <dbReference type="Pfam" id="PF07715"/>
    </source>
</evidence>
<dbReference type="InterPro" id="IPR000531">
    <property type="entry name" value="Beta-barrel_TonB"/>
</dbReference>
<keyword evidence="3 8" id="KW-1134">Transmembrane beta strand</keyword>
<dbReference type="STRING" id="1470434.AZF00_05685"/>
<dbReference type="PANTHER" id="PTHR30069">
    <property type="entry name" value="TONB-DEPENDENT OUTER MEMBRANE RECEPTOR"/>
    <property type="match status" value="1"/>
</dbReference>
<evidence type="ECO:0000313" key="12">
    <source>
        <dbReference type="EMBL" id="AMO67820.1"/>
    </source>
</evidence>
<comment type="similarity">
    <text evidence="8 9">Belongs to the TonB-dependent receptor family.</text>
</comment>
<dbReference type="AlphaFoldDB" id="A0A127M3L4"/>
<keyword evidence="2 8" id="KW-0813">Transport</keyword>
<dbReference type="SUPFAM" id="SSF56935">
    <property type="entry name" value="Porins"/>
    <property type="match status" value="1"/>
</dbReference>
<gene>
    <name evidence="12" type="ORF">AZF00_05685</name>
</gene>